<feature type="chain" id="PRO_5045220936" description="Thiol:disulfide interchange protein DsbD N-terminal domain-containing protein" evidence="2">
    <location>
        <begin position="26"/>
        <end position="211"/>
    </location>
</feature>
<accession>A0ABW1EVB5</accession>
<evidence type="ECO:0000256" key="1">
    <source>
        <dbReference type="SAM" id="MobiDB-lite"/>
    </source>
</evidence>
<name>A0ABW1EVB5_9ACTN</name>
<organism evidence="3 4">
    <name type="scientific">Kitasatospora aburaviensis</name>
    <dbReference type="NCBI Taxonomy" id="67265"/>
    <lineage>
        <taxon>Bacteria</taxon>
        <taxon>Bacillati</taxon>
        <taxon>Actinomycetota</taxon>
        <taxon>Actinomycetes</taxon>
        <taxon>Kitasatosporales</taxon>
        <taxon>Streptomycetaceae</taxon>
        <taxon>Kitasatospora</taxon>
    </lineage>
</organism>
<comment type="caution">
    <text evidence="3">The sequence shown here is derived from an EMBL/GenBank/DDBJ whole genome shotgun (WGS) entry which is preliminary data.</text>
</comment>
<evidence type="ECO:0000256" key="2">
    <source>
        <dbReference type="SAM" id="SignalP"/>
    </source>
</evidence>
<dbReference type="Proteomes" id="UP001596067">
    <property type="component" value="Unassembled WGS sequence"/>
</dbReference>
<reference evidence="4" key="1">
    <citation type="journal article" date="2019" name="Int. J. Syst. Evol. Microbiol.">
        <title>The Global Catalogue of Microorganisms (GCM) 10K type strain sequencing project: providing services to taxonomists for standard genome sequencing and annotation.</title>
        <authorList>
            <consortium name="The Broad Institute Genomics Platform"/>
            <consortium name="The Broad Institute Genome Sequencing Center for Infectious Disease"/>
            <person name="Wu L."/>
            <person name="Ma J."/>
        </authorList>
    </citation>
    <scope>NUCLEOTIDE SEQUENCE [LARGE SCALE GENOMIC DNA]</scope>
    <source>
        <strain evidence="4">CGMCC 4.1469</strain>
    </source>
</reference>
<feature type="region of interest" description="Disordered" evidence="1">
    <location>
        <begin position="186"/>
        <end position="211"/>
    </location>
</feature>
<evidence type="ECO:0000313" key="4">
    <source>
        <dbReference type="Proteomes" id="UP001596067"/>
    </source>
</evidence>
<evidence type="ECO:0008006" key="5">
    <source>
        <dbReference type="Google" id="ProtNLM"/>
    </source>
</evidence>
<keyword evidence="2" id="KW-0732">Signal</keyword>
<evidence type="ECO:0000313" key="3">
    <source>
        <dbReference type="EMBL" id="MFC5884993.1"/>
    </source>
</evidence>
<sequence length="211" mass="20562">MSPRRRPAAALLAALLALPAAGCSAGGTTGGGSAHGGSGSERVTAAAALLGRFEENGVTVTVALRDWHDGAGTLELSYAPVEAGFHLYATDLPPDGVDGVGRPTTARTDGALGTTAPLAVTAPVRRLALEGVTGTVPVYPDGPVTATLPVRASGTGSAAVHIGYAACSETDGCLLPVADHPVPLTVTPTGPTAAAPTGSAPSGSAPTTTPR</sequence>
<protein>
    <recommendedName>
        <fullName evidence="5">Thiol:disulfide interchange protein DsbD N-terminal domain-containing protein</fullName>
    </recommendedName>
</protein>
<dbReference type="RefSeq" id="WP_313762856.1">
    <property type="nucleotide sequence ID" value="NZ_BAAAVH010000039.1"/>
</dbReference>
<keyword evidence="4" id="KW-1185">Reference proteome</keyword>
<dbReference type="EMBL" id="JBHSOD010000007">
    <property type="protein sequence ID" value="MFC5884993.1"/>
    <property type="molecule type" value="Genomic_DNA"/>
</dbReference>
<gene>
    <name evidence="3" type="ORF">ACFP0N_08395</name>
</gene>
<feature type="signal peptide" evidence="2">
    <location>
        <begin position="1"/>
        <end position="25"/>
    </location>
</feature>
<proteinExistence type="predicted"/>